<feature type="compositionally biased region" description="Low complexity" evidence="1">
    <location>
        <begin position="37"/>
        <end position="47"/>
    </location>
</feature>
<keyword evidence="4" id="KW-1185">Reference proteome</keyword>
<dbReference type="PROSITE" id="PS51257">
    <property type="entry name" value="PROKAR_LIPOPROTEIN"/>
    <property type="match status" value="1"/>
</dbReference>
<dbReference type="EMBL" id="WQLA01000001">
    <property type="protein sequence ID" value="MVN89885.1"/>
    <property type="molecule type" value="Genomic_DNA"/>
</dbReference>
<dbReference type="AlphaFoldDB" id="A0A6I4I409"/>
<gene>
    <name evidence="3" type="ORF">GO816_01970</name>
</gene>
<feature type="signal peptide" evidence="2">
    <location>
        <begin position="1"/>
        <end position="24"/>
    </location>
</feature>
<dbReference type="Proteomes" id="UP000434850">
    <property type="component" value="Unassembled WGS sequence"/>
</dbReference>
<evidence type="ECO:0000256" key="1">
    <source>
        <dbReference type="SAM" id="MobiDB-lite"/>
    </source>
</evidence>
<accession>A0A6I4I409</accession>
<protein>
    <submittedName>
        <fullName evidence="3">Uncharacterized protein</fullName>
    </submittedName>
</protein>
<reference evidence="3 4" key="1">
    <citation type="submission" date="2019-12" db="EMBL/GenBank/DDBJ databases">
        <title>Mucilaginibacter sp. HME9299 genome sequencing and assembly.</title>
        <authorList>
            <person name="Kang H."/>
            <person name="Kim H."/>
            <person name="Joh K."/>
        </authorList>
    </citation>
    <scope>NUCLEOTIDE SEQUENCE [LARGE SCALE GENOMIC DNA]</scope>
    <source>
        <strain evidence="3 4">HME9299</strain>
    </source>
</reference>
<name>A0A6I4I409_9SPHI</name>
<proteinExistence type="predicted"/>
<evidence type="ECO:0000313" key="3">
    <source>
        <dbReference type="EMBL" id="MVN89885.1"/>
    </source>
</evidence>
<feature type="compositionally biased region" description="Pro residues" evidence="1">
    <location>
        <begin position="57"/>
        <end position="81"/>
    </location>
</feature>
<evidence type="ECO:0000313" key="4">
    <source>
        <dbReference type="Proteomes" id="UP000434850"/>
    </source>
</evidence>
<sequence length="81" mass="8403">MMKSKIALLSLAAMLMLNITTGCKASKTGTKTKFDKNNPVPANPANADSSGTSPTPKLTPAPVPNNRPNPVPNPPPPDPPM</sequence>
<organism evidence="3 4">
    <name type="scientific">Mucilaginibacter aquatilis</name>
    <dbReference type="NCBI Taxonomy" id="1517760"/>
    <lineage>
        <taxon>Bacteria</taxon>
        <taxon>Pseudomonadati</taxon>
        <taxon>Bacteroidota</taxon>
        <taxon>Sphingobacteriia</taxon>
        <taxon>Sphingobacteriales</taxon>
        <taxon>Sphingobacteriaceae</taxon>
        <taxon>Mucilaginibacter</taxon>
    </lineage>
</organism>
<keyword evidence="2" id="KW-0732">Signal</keyword>
<feature type="region of interest" description="Disordered" evidence="1">
    <location>
        <begin position="25"/>
        <end position="81"/>
    </location>
</feature>
<comment type="caution">
    <text evidence="3">The sequence shown here is derived from an EMBL/GenBank/DDBJ whole genome shotgun (WGS) entry which is preliminary data.</text>
</comment>
<evidence type="ECO:0000256" key="2">
    <source>
        <dbReference type="SAM" id="SignalP"/>
    </source>
</evidence>
<feature type="chain" id="PRO_5026295632" evidence="2">
    <location>
        <begin position="25"/>
        <end position="81"/>
    </location>
</feature>